<dbReference type="Pfam" id="PF18765">
    <property type="entry name" value="Polbeta"/>
    <property type="match status" value="1"/>
</dbReference>
<proteinExistence type="predicted"/>
<reference evidence="2 3" key="1">
    <citation type="submission" date="2016-10" db="EMBL/GenBank/DDBJ databases">
        <authorList>
            <person name="de Groot N.N."/>
        </authorList>
    </citation>
    <scope>NUCLEOTIDE SEQUENCE [LARGE SCALE GENOMIC DNA]</scope>
    <source>
        <strain evidence="2 3">DSM 8423</strain>
    </source>
</reference>
<gene>
    <name evidence="2" type="ORF">SAMN04489760_14611</name>
</gene>
<dbReference type="EMBL" id="FOBS01000046">
    <property type="protein sequence ID" value="SEM77685.1"/>
    <property type="molecule type" value="Genomic_DNA"/>
</dbReference>
<dbReference type="SUPFAM" id="SSF81301">
    <property type="entry name" value="Nucleotidyltransferase"/>
    <property type="match status" value="1"/>
</dbReference>
<dbReference type="PANTHER" id="PTHR33933:SF1">
    <property type="entry name" value="PROTEIN ADENYLYLTRANSFERASE MNTA-RELATED"/>
    <property type="match status" value="1"/>
</dbReference>
<dbReference type="Proteomes" id="UP000198744">
    <property type="component" value="Unassembled WGS sequence"/>
</dbReference>
<evidence type="ECO:0000313" key="3">
    <source>
        <dbReference type="Proteomes" id="UP000198744"/>
    </source>
</evidence>
<name>A0A1H8B429_9BACT</name>
<evidence type="ECO:0000259" key="1">
    <source>
        <dbReference type="Pfam" id="PF18765"/>
    </source>
</evidence>
<evidence type="ECO:0000313" key="2">
    <source>
        <dbReference type="EMBL" id="SEM77685.1"/>
    </source>
</evidence>
<keyword evidence="3" id="KW-1185">Reference proteome</keyword>
<dbReference type="Gene3D" id="3.30.460.10">
    <property type="entry name" value="Beta Polymerase, domain 2"/>
    <property type="match status" value="1"/>
</dbReference>
<dbReference type="InterPro" id="IPR043519">
    <property type="entry name" value="NT_sf"/>
</dbReference>
<dbReference type="AlphaFoldDB" id="A0A1H8B429"/>
<accession>A0A1H8B429</accession>
<dbReference type="OrthoDB" id="9803106at2"/>
<dbReference type="CDD" id="cd05403">
    <property type="entry name" value="NT_KNTase_like"/>
    <property type="match status" value="1"/>
</dbReference>
<dbReference type="GO" id="GO:0016740">
    <property type="term" value="F:transferase activity"/>
    <property type="evidence" value="ECO:0007669"/>
    <property type="project" value="UniProtKB-KW"/>
</dbReference>
<dbReference type="PANTHER" id="PTHR33933">
    <property type="entry name" value="NUCLEOTIDYLTRANSFERASE"/>
    <property type="match status" value="1"/>
</dbReference>
<organism evidence="2 3">
    <name type="scientific">Syntrophus gentianae</name>
    <dbReference type="NCBI Taxonomy" id="43775"/>
    <lineage>
        <taxon>Bacteria</taxon>
        <taxon>Pseudomonadati</taxon>
        <taxon>Thermodesulfobacteriota</taxon>
        <taxon>Syntrophia</taxon>
        <taxon>Syntrophales</taxon>
        <taxon>Syntrophaceae</taxon>
        <taxon>Syntrophus</taxon>
    </lineage>
</organism>
<dbReference type="RefSeq" id="WP_093884862.1">
    <property type="nucleotide sequence ID" value="NZ_FOBS01000046.1"/>
</dbReference>
<protein>
    <submittedName>
        <fullName evidence="2">Predicted nucleotidyltransferase</fullName>
    </submittedName>
</protein>
<keyword evidence="2" id="KW-0808">Transferase</keyword>
<dbReference type="InterPro" id="IPR041633">
    <property type="entry name" value="Polbeta"/>
</dbReference>
<dbReference type="STRING" id="43775.SAMN04489760_14611"/>
<dbReference type="InterPro" id="IPR052548">
    <property type="entry name" value="Type_VII_TA_antitoxin"/>
</dbReference>
<feature type="domain" description="Polymerase beta nucleotidyltransferase" evidence="1">
    <location>
        <begin position="11"/>
        <end position="103"/>
    </location>
</feature>
<sequence>MKHGLKGATVQKIHAVFARYPQVDKAVLYGSRAKGTYRNGSDIDLTLCGGGDLTQEVLHKISNELDDLLLPYAIDLSIFHDISDSDVVEHIQRVGLTFYEKENQALNKAKEGEEHR</sequence>